<gene>
    <name evidence="1" type="ORF">CEG14_10615</name>
</gene>
<comment type="caution">
    <text evidence="1">The sequence shown here is derived from an EMBL/GenBank/DDBJ whole genome shotgun (WGS) entry which is preliminary data.</text>
</comment>
<dbReference type="RefSeq" id="WP_094826334.1">
    <property type="nucleotide sequence ID" value="NZ_NEVL01000003.1"/>
</dbReference>
<proteinExistence type="predicted"/>
<dbReference type="SUPFAM" id="SSF52047">
    <property type="entry name" value="RNI-like"/>
    <property type="match status" value="1"/>
</dbReference>
<reference evidence="1 2" key="1">
    <citation type="submission" date="2017-05" db="EMBL/GenBank/DDBJ databases">
        <title>Complete and WGS of Bordetella genogroups.</title>
        <authorList>
            <person name="Spilker T."/>
            <person name="LiPuma J."/>
        </authorList>
    </citation>
    <scope>NUCLEOTIDE SEQUENCE [LARGE SCALE GENOMIC DNA]</scope>
    <source>
        <strain evidence="1 2">AU17610</strain>
    </source>
</reference>
<dbReference type="AlphaFoldDB" id="A0A261SEF5"/>
<dbReference type="Gene3D" id="3.80.10.10">
    <property type="entry name" value="Ribonuclease Inhibitor"/>
    <property type="match status" value="1"/>
</dbReference>
<evidence type="ECO:0000313" key="2">
    <source>
        <dbReference type="Proteomes" id="UP000217005"/>
    </source>
</evidence>
<evidence type="ECO:0008006" key="3">
    <source>
        <dbReference type="Google" id="ProtNLM"/>
    </source>
</evidence>
<accession>A0A261SEF5</accession>
<evidence type="ECO:0000313" key="1">
    <source>
        <dbReference type="EMBL" id="OZI35525.1"/>
    </source>
</evidence>
<organism evidence="1 2">
    <name type="scientific">Bordetella genomosp. 1</name>
    <dbReference type="NCBI Taxonomy" id="1395607"/>
    <lineage>
        <taxon>Bacteria</taxon>
        <taxon>Pseudomonadati</taxon>
        <taxon>Pseudomonadota</taxon>
        <taxon>Betaproteobacteria</taxon>
        <taxon>Burkholderiales</taxon>
        <taxon>Alcaligenaceae</taxon>
        <taxon>Bordetella</taxon>
    </lineage>
</organism>
<dbReference type="InterPro" id="IPR032675">
    <property type="entry name" value="LRR_dom_sf"/>
</dbReference>
<dbReference type="OrthoDB" id="8653476at2"/>
<sequence>MSAIAYTDPMPAHDERWVCLHSSHAAQFPGSTPTVFHDAPPDAATLARIRSLHLWAPPLARIAEVPALIAQMPALVALSIGPGSVDPALIGALRADLFPPSLRHLALVPGQGSHTWKGGAMPHLLSLFIDRPLRFDPADFPSLQSLAIVPDARGTTLDRALQLPLRELDLLNVPFDEAVFARIAALPLEALGLVGGRTLASLDGIQALAGLRALRIKNQNALQRIAAIANLDQLRQLDIQYCPKITDITTLDRLRTLQSLTLVGCRNIGLGPLEHQLAARIPQTHIAATI</sequence>
<name>A0A261SEF5_9BORD</name>
<dbReference type="Proteomes" id="UP000217005">
    <property type="component" value="Unassembled WGS sequence"/>
</dbReference>
<protein>
    <recommendedName>
        <fullName evidence="3">Leucine-rich repeat domain-containing protein</fullName>
    </recommendedName>
</protein>
<dbReference type="EMBL" id="NEVL01000003">
    <property type="protein sequence ID" value="OZI35525.1"/>
    <property type="molecule type" value="Genomic_DNA"/>
</dbReference>